<accession>A0A0F9ME87</accession>
<protein>
    <submittedName>
        <fullName evidence="1">Uncharacterized protein</fullName>
    </submittedName>
</protein>
<name>A0A0F9ME87_9ZZZZ</name>
<gene>
    <name evidence="1" type="ORF">LCGC14_1085080</name>
</gene>
<evidence type="ECO:0000313" key="1">
    <source>
        <dbReference type="EMBL" id="KKN05675.1"/>
    </source>
</evidence>
<reference evidence="1" key="1">
    <citation type="journal article" date="2015" name="Nature">
        <title>Complex archaea that bridge the gap between prokaryotes and eukaryotes.</title>
        <authorList>
            <person name="Spang A."/>
            <person name="Saw J.H."/>
            <person name="Jorgensen S.L."/>
            <person name="Zaremba-Niedzwiedzka K."/>
            <person name="Martijn J."/>
            <person name="Lind A.E."/>
            <person name="van Eijk R."/>
            <person name="Schleper C."/>
            <person name="Guy L."/>
            <person name="Ettema T.J."/>
        </authorList>
    </citation>
    <scope>NUCLEOTIDE SEQUENCE</scope>
</reference>
<sequence length="116" mass="13401">MGMRIKAGIGEYVHEDEYDITVSHLIKLLVADYHGHYYSEENEIMDEVRARPRPPTMELHNYHKNSSHSTQSGCSKCGNMRLRDITSSDILVRNSKCRKYRCLKGECSHEFVVSPI</sequence>
<dbReference type="AlphaFoldDB" id="A0A0F9ME87"/>
<proteinExistence type="predicted"/>
<comment type="caution">
    <text evidence="1">The sequence shown here is derived from an EMBL/GenBank/DDBJ whole genome shotgun (WGS) entry which is preliminary data.</text>
</comment>
<dbReference type="EMBL" id="LAZR01004776">
    <property type="protein sequence ID" value="KKN05675.1"/>
    <property type="molecule type" value="Genomic_DNA"/>
</dbReference>
<organism evidence="1">
    <name type="scientific">marine sediment metagenome</name>
    <dbReference type="NCBI Taxonomy" id="412755"/>
    <lineage>
        <taxon>unclassified sequences</taxon>
        <taxon>metagenomes</taxon>
        <taxon>ecological metagenomes</taxon>
    </lineage>
</organism>